<dbReference type="EMBL" id="CAKXAJ010024682">
    <property type="protein sequence ID" value="CAH2229109.1"/>
    <property type="molecule type" value="Genomic_DNA"/>
</dbReference>
<proteinExistence type="predicted"/>
<accession>A0A8S4R025</accession>
<name>A0A8S4R025_9NEOP</name>
<dbReference type="Proteomes" id="UP000838756">
    <property type="component" value="Unassembled WGS sequence"/>
</dbReference>
<comment type="caution">
    <text evidence="2">The sequence shown here is derived from an EMBL/GenBank/DDBJ whole genome shotgun (WGS) entry which is preliminary data.</text>
</comment>
<dbReference type="AlphaFoldDB" id="A0A8S4R025"/>
<reference evidence="2" key="1">
    <citation type="submission" date="2022-03" db="EMBL/GenBank/DDBJ databases">
        <authorList>
            <person name="Lindestad O."/>
        </authorList>
    </citation>
    <scope>NUCLEOTIDE SEQUENCE</scope>
</reference>
<gene>
    <name evidence="2" type="primary">jg2553</name>
    <name evidence="2" type="ORF">PAEG_LOCUS8595</name>
</gene>
<feature type="region of interest" description="Disordered" evidence="1">
    <location>
        <begin position="32"/>
        <end position="76"/>
    </location>
</feature>
<feature type="compositionally biased region" description="Basic residues" evidence="1">
    <location>
        <begin position="54"/>
        <end position="76"/>
    </location>
</feature>
<protein>
    <submittedName>
        <fullName evidence="2">Jg2553 protein</fullName>
    </submittedName>
</protein>
<sequence length="130" mass="14422">MSGNFPFAAKIVSPLKCNEKPWDLWVSEIGHQSPRRDDDGATFTAPAAVDGKTPARRKERPRYRRAGVSKHKAPSHIRPIRKLSVRDIGDKLQEARLRWYGQIARRPQSLLVPDASAVTGTKIAAQQSAG</sequence>
<evidence type="ECO:0000313" key="3">
    <source>
        <dbReference type="Proteomes" id="UP000838756"/>
    </source>
</evidence>
<evidence type="ECO:0000256" key="1">
    <source>
        <dbReference type="SAM" id="MobiDB-lite"/>
    </source>
</evidence>
<dbReference type="OrthoDB" id="21678at2759"/>
<organism evidence="2 3">
    <name type="scientific">Pararge aegeria aegeria</name>
    <dbReference type="NCBI Taxonomy" id="348720"/>
    <lineage>
        <taxon>Eukaryota</taxon>
        <taxon>Metazoa</taxon>
        <taxon>Ecdysozoa</taxon>
        <taxon>Arthropoda</taxon>
        <taxon>Hexapoda</taxon>
        <taxon>Insecta</taxon>
        <taxon>Pterygota</taxon>
        <taxon>Neoptera</taxon>
        <taxon>Endopterygota</taxon>
        <taxon>Lepidoptera</taxon>
        <taxon>Glossata</taxon>
        <taxon>Ditrysia</taxon>
        <taxon>Papilionoidea</taxon>
        <taxon>Nymphalidae</taxon>
        <taxon>Satyrinae</taxon>
        <taxon>Satyrini</taxon>
        <taxon>Parargina</taxon>
        <taxon>Pararge</taxon>
    </lineage>
</organism>
<evidence type="ECO:0000313" key="2">
    <source>
        <dbReference type="EMBL" id="CAH2229109.1"/>
    </source>
</evidence>
<keyword evidence="3" id="KW-1185">Reference proteome</keyword>